<dbReference type="EMBL" id="JAHQIW010005480">
    <property type="protein sequence ID" value="KAJ1366151.1"/>
    <property type="molecule type" value="Genomic_DNA"/>
</dbReference>
<evidence type="ECO:0000313" key="1">
    <source>
        <dbReference type="EMBL" id="KAJ1366151.1"/>
    </source>
</evidence>
<protein>
    <submittedName>
        <fullName evidence="1">Uncharacterized protein</fullName>
    </submittedName>
</protein>
<reference evidence="1" key="1">
    <citation type="submission" date="2021-06" db="EMBL/GenBank/DDBJ databases">
        <title>Parelaphostrongylus tenuis whole genome reference sequence.</title>
        <authorList>
            <person name="Garwood T.J."/>
            <person name="Larsen P.A."/>
            <person name="Fountain-Jones N.M."/>
            <person name="Garbe J.R."/>
            <person name="Macchietto M.G."/>
            <person name="Kania S.A."/>
            <person name="Gerhold R.W."/>
            <person name="Richards J.E."/>
            <person name="Wolf T.M."/>
        </authorList>
    </citation>
    <scope>NUCLEOTIDE SEQUENCE</scope>
    <source>
        <strain evidence="1">MNPRO001-30</strain>
        <tissue evidence="1">Meninges</tissue>
    </source>
</reference>
<dbReference type="AlphaFoldDB" id="A0AAD5QYF6"/>
<organism evidence="1 2">
    <name type="scientific">Parelaphostrongylus tenuis</name>
    <name type="common">Meningeal worm</name>
    <dbReference type="NCBI Taxonomy" id="148309"/>
    <lineage>
        <taxon>Eukaryota</taxon>
        <taxon>Metazoa</taxon>
        <taxon>Ecdysozoa</taxon>
        <taxon>Nematoda</taxon>
        <taxon>Chromadorea</taxon>
        <taxon>Rhabditida</taxon>
        <taxon>Rhabditina</taxon>
        <taxon>Rhabditomorpha</taxon>
        <taxon>Strongyloidea</taxon>
        <taxon>Metastrongylidae</taxon>
        <taxon>Parelaphostrongylus</taxon>
    </lineage>
</organism>
<evidence type="ECO:0000313" key="2">
    <source>
        <dbReference type="Proteomes" id="UP001196413"/>
    </source>
</evidence>
<proteinExistence type="predicted"/>
<keyword evidence="2" id="KW-1185">Reference proteome</keyword>
<name>A0AAD5QYF6_PARTN</name>
<sequence>MQTIYDVLQQQGRVVLLPDVIISAILDQLSLRISYNPLECKEVTANPSGNYSTRRMENAGFTVKN</sequence>
<dbReference type="Proteomes" id="UP001196413">
    <property type="component" value="Unassembled WGS sequence"/>
</dbReference>
<accession>A0AAD5QYF6</accession>
<comment type="caution">
    <text evidence="1">The sequence shown here is derived from an EMBL/GenBank/DDBJ whole genome shotgun (WGS) entry which is preliminary data.</text>
</comment>
<gene>
    <name evidence="1" type="ORF">KIN20_026753</name>
</gene>